<dbReference type="InterPro" id="IPR006674">
    <property type="entry name" value="HD_domain"/>
</dbReference>
<comment type="caution">
    <text evidence="2">The sequence shown here is derived from an EMBL/GenBank/DDBJ whole genome shotgun (WGS) entry which is preliminary data.</text>
</comment>
<dbReference type="GO" id="GO:0008728">
    <property type="term" value="F:GTP diphosphokinase activity"/>
    <property type="evidence" value="ECO:0007669"/>
    <property type="project" value="TreeGrafter"/>
</dbReference>
<dbReference type="PROSITE" id="PS51831">
    <property type="entry name" value="HD"/>
    <property type="match status" value="1"/>
</dbReference>
<dbReference type="GO" id="GO:0005886">
    <property type="term" value="C:plasma membrane"/>
    <property type="evidence" value="ECO:0007669"/>
    <property type="project" value="TreeGrafter"/>
</dbReference>
<organism evidence="2">
    <name type="scientific">Candidatus Tenderia electrophaga</name>
    <dbReference type="NCBI Taxonomy" id="1748243"/>
    <lineage>
        <taxon>Bacteria</taxon>
        <taxon>Pseudomonadati</taxon>
        <taxon>Pseudomonadota</taxon>
        <taxon>Gammaproteobacteria</taxon>
        <taxon>Candidatus Tenderiales</taxon>
        <taxon>Candidatus Tenderiaceae</taxon>
        <taxon>Candidatus Tenderia</taxon>
    </lineage>
</organism>
<feature type="non-terminal residue" evidence="2">
    <location>
        <position position="132"/>
    </location>
</feature>
<feature type="domain" description="HD" evidence="1">
    <location>
        <begin position="63"/>
        <end position="132"/>
    </location>
</feature>
<dbReference type="InterPro" id="IPR003607">
    <property type="entry name" value="HD/PDEase_dom"/>
</dbReference>
<protein>
    <submittedName>
        <fullName evidence="2">HD domain-containing protein</fullName>
    </submittedName>
</protein>
<dbReference type="EMBL" id="DRNF01000013">
    <property type="protein sequence ID" value="HHJ80026.1"/>
    <property type="molecule type" value="Genomic_DNA"/>
</dbReference>
<dbReference type="GO" id="GO:0015969">
    <property type="term" value="P:guanosine tetraphosphate metabolic process"/>
    <property type="evidence" value="ECO:0007669"/>
    <property type="project" value="TreeGrafter"/>
</dbReference>
<dbReference type="PANTHER" id="PTHR21262">
    <property type="entry name" value="GUANOSINE-3',5'-BIS DIPHOSPHATE 3'-PYROPHOSPHOHYDROLASE"/>
    <property type="match status" value="1"/>
</dbReference>
<accession>A0A832J5I7</accession>
<reference evidence="2" key="1">
    <citation type="journal article" date="2020" name="mSystems">
        <title>Genome- and Community-Level Interaction Insights into Carbon Utilization and Element Cycling Functions of Hydrothermarchaeota in Hydrothermal Sediment.</title>
        <authorList>
            <person name="Zhou Z."/>
            <person name="Liu Y."/>
            <person name="Xu W."/>
            <person name="Pan J."/>
            <person name="Luo Z.H."/>
            <person name="Li M."/>
        </authorList>
    </citation>
    <scope>NUCLEOTIDE SEQUENCE [LARGE SCALE GENOMIC DNA]</scope>
    <source>
        <strain evidence="2">HyVt-505</strain>
    </source>
</reference>
<dbReference type="SMART" id="SM00471">
    <property type="entry name" value="HDc"/>
    <property type="match status" value="1"/>
</dbReference>
<dbReference type="SUPFAM" id="SSF109604">
    <property type="entry name" value="HD-domain/PDEase-like"/>
    <property type="match status" value="1"/>
</dbReference>
<evidence type="ECO:0000259" key="1">
    <source>
        <dbReference type="PROSITE" id="PS51831"/>
    </source>
</evidence>
<name>A0A832J5I7_9GAMM</name>
<dbReference type="GO" id="GO:0008893">
    <property type="term" value="F:guanosine-3',5'-bis(diphosphate) 3'-diphosphatase activity"/>
    <property type="evidence" value="ECO:0007669"/>
    <property type="project" value="TreeGrafter"/>
</dbReference>
<dbReference type="PANTHER" id="PTHR21262:SF36">
    <property type="entry name" value="BIFUNCTIONAL (P)PPGPP SYNTHASE_HYDROLASE SPOT"/>
    <property type="match status" value="1"/>
</dbReference>
<proteinExistence type="predicted"/>
<dbReference type="Pfam" id="PF13328">
    <property type="entry name" value="HD_4"/>
    <property type="match status" value="1"/>
</dbReference>
<evidence type="ECO:0000313" key="2">
    <source>
        <dbReference type="EMBL" id="HHJ80026.1"/>
    </source>
</evidence>
<dbReference type="GO" id="GO:0042594">
    <property type="term" value="P:response to starvation"/>
    <property type="evidence" value="ECO:0007669"/>
    <property type="project" value="TreeGrafter"/>
</dbReference>
<sequence>MSTRDAAENAALASQQNLESLFDGVRVEIEKYFEPERIDLIHRAFLFGAEAHKDQKRKSGEPYITHPLAVAAIMAEMRFDMETVIAAILHDVIEDTPVSKQEITELFGEEVAELVDGVTKLTQISFETKAEA</sequence>
<dbReference type="Proteomes" id="UP000885832">
    <property type="component" value="Unassembled WGS sequence"/>
</dbReference>
<gene>
    <name evidence="2" type="ORF">ENJ65_00165</name>
</gene>
<dbReference type="Gene3D" id="1.10.3210.10">
    <property type="entry name" value="Hypothetical protein af1432"/>
    <property type="match status" value="1"/>
</dbReference>
<dbReference type="AlphaFoldDB" id="A0A832J5I7"/>